<dbReference type="GO" id="GO:0004040">
    <property type="term" value="F:amidase activity"/>
    <property type="evidence" value="ECO:0007669"/>
    <property type="project" value="UniProtKB-EC"/>
</dbReference>
<dbReference type="PANTHER" id="PTHR46072:SF8">
    <property type="entry name" value="AMIDASE DOMAIN-CONTAINING PROTEIN"/>
    <property type="match status" value="1"/>
</dbReference>
<dbReference type="EMBL" id="DS989825">
    <property type="protein sequence ID" value="EFR01957.1"/>
    <property type="molecule type" value="Genomic_DNA"/>
</dbReference>
<keyword evidence="4" id="KW-0378">Hydrolase</keyword>
<dbReference type="Proteomes" id="UP000002669">
    <property type="component" value="Unassembled WGS sequence"/>
</dbReference>
<dbReference type="OrthoDB" id="6428749at2759"/>
<evidence type="ECO:0000256" key="5">
    <source>
        <dbReference type="PIRSR" id="PIRSR001221-1"/>
    </source>
</evidence>
<accession>E4UXR2</accession>
<dbReference type="SUPFAM" id="SSF75304">
    <property type="entry name" value="Amidase signature (AS) enzymes"/>
    <property type="match status" value="1"/>
</dbReference>
<evidence type="ECO:0000256" key="2">
    <source>
        <dbReference type="ARBA" id="ARBA00009199"/>
    </source>
</evidence>
<evidence type="ECO:0000256" key="4">
    <source>
        <dbReference type="ARBA" id="ARBA00022801"/>
    </source>
</evidence>
<dbReference type="OMA" id="HEVFFDQ"/>
<comment type="catalytic activity">
    <reaction evidence="1">
        <text>a monocarboxylic acid amide + H2O = a monocarboxylate + NH4(+)</text>
        <dbReference type="Rhea" id="RHEA:12020"/>
        <dbReference type="ChEBI" id="CHEBI:15377"/>
        <dbReference type="ChEBI" id="CHEBI:28938"/>
        <dbReference type="ChEBI" id="CHEBI:35757"/>
        <dbReference type="ChEBI" id="CHEBI:83628"/>
        <dbReference type="EC" id="3.5.1.4"/>
    </reaction>
</comment>
<evidence type="ECO:0000259" key="7">
    <source>
        <dbReference type="Pfam" id="PF01425"/>
    </source>
</evidence>
<feature type="binding site" evidence="6">
    <location>
        <position position="220"/>
    </location>
    <ligand>
        <name>substrate</name>
    </ligand>
</feature>
<feature type="binding site" evidence="6">
    <location>
        <begin position="241"/>
        <end position="244"/>
    </location>
    <ligand>
        <name>substrate</name>
    </ligand>
</feature>
<dbReference type="InParanoid" id="E4UXR2"/>
<evidence type="ECO:0000313" key="8">
    <source>
        <dbReference type="EMBL" id="EFR01957.1"/>
    </source>
</evidence>
<reference evidence="9" key="1">
    <citation type="journal article" date="2012" name="MBio">
        <title>Comparative genome analysis of Trichophyton rubrum and related dermatophytes reveals candidate genes involved in infection.</title>
        <authorList>
            <person name="Martinez D.A."/>
            <person name="Oliver B.G."/>
            <person name="Graeser Y."/>
            <person name="Goldberg J.M."/>
            <person name="Li W."/>
            <person name="Martinez-Rossi N.M."/>
            <person name="Monod M."/>
            <person name="Shelest E."/>
            <person name="Barton R.C."/>
            <person name="Birch E."/>
            <person name="Brakhage A.A."/>
            <person name="Chen Z."/>
            <person name="Gurr S.J."/>
            <person name="Heiman D."/>
            <person name="Heitman J."/>
            <person name="Kosti I."/>
            <person name="Rossi A."/>
            <person name="Saif S."/>
            <person name="Samalova M."/>
            <person name="Saunders C.W."/>
            <person name="Shea T."/>
            <person name="Summerbell R.C."/>
            <person name="Xu J."/>
            <person name="Young S."/>
            <person name="Zeng Q."/>
            <person name="Birren B.W."/>
            <person name="Cuomo C.A."/>
            <person name="White T.C."/>
        </authorList>
    </citation>
    <scope>NUCLEOTIDE SEQUENCE [LARGE SCALE GENOMIC DNA]</scope>
    <source>
        <strain evidence="9">ATCC MYA-4604 / CBS 118893</strain>
    </source>
</reference>
<dbReference type="PANTHER" id="PTHR46072">
    <property type="entry name" value="AMIDASE-RELATED-RELATED"/>
    <property type="match status" value="1"/>
</dbReference>
<dbReference type="STRING" id="535722.E4UXR2"/>
<organism evidence="9">
    <name type="scientific">Arthroderma gypseum (strain ATCC MYA-4604 / CBS 118893)</name>
    <name type="common">Microsporum gypseum</name>
    <dbReference type="NCBI Taxonomy" id="535722"/>
    <lineage>
        <taxon>Eukaryota</taxon>
        <taxon>Fungi</taxon>
        <taxon>Dikarya</taxon>
        <taxon>Ascomycota</taxon>
        <taxon>Pezizomycotina</taxon>
        <taxon>Eurotiomycetes</taxon>
        <taxon>Eurotiomycetidae</taxon>
        <taxon>Onygenales</taxon>
        <taxon>Arthrodermataceae</taxon>
        <taxon>Nannizzia</taxon>
    </lineage>
</organism>
<feature type="binding site" evidence="6">
    <location>
        <position position="194"/>
    </location>
    <ligand>
        <name>substrate</name>
    </ligand>
</feature>
<feature type="active site" description="Charge relay system" evidence="5">
    <location>
        <position position="220"/>
    </location>
</feature>
<proteinExistence type="inferred from homology"/>
<sequence length="571" mass="63074">MDKEPEAWEERAAIKRAVNLAKIAEEWRLTEEQIMDAKDQRQLAGAYFQRFLTEEERKITSEESTEIVRKVKSKEYSALQVTKAYCKAAAVAHQITSCLHELFFDQALERAKYLDDYVEKHGKTMGPLHGLPVSLKDQFHVKGNDTTMGYVGWIDSFEGDKRSDKVHNFDSPIVTDLLSLGAVLYCKTSVPQSLLIGETENHIIGRVLNPWNNKLSCGGSSGGEGVMLALGASSAGLGTDVGGSVRVPAGFCGVYGLKPTHDRLPYRDVANTNPGQTTYSSSIGILSTSPDSIQLMMKSMLSTQPWLRDPAVFSVPWRDDIAKETLARAAPNGSAKSDKKALKFGILYTDDIVTPHPPVARGLHVIEDAIKKAGHKVIPWNPPAHSTAIKIHLAFMSADGGNDVKKQLSLSGEPPIPQIKPIIEGKEPLPLLEYQDLNLQGIEFTEAYADYWNSTAQDDGQVVDAIIVPLAPWAAVIPTKYYHTAYTEVFNLLDYSVSVVPVTKADKNIDKADPNYKPISELDKTNWDLYDPELFDKTPVGMQLIGRKHEEEKIWAIAKVVDSILKQAKSS</sequence>
<dbReference type="InterPro" id="IPR036928">
    <property type="entry name" value="AS_sf"/>
</dbReference>
<comment type="similarity">
    <text evidence="2">Belongs to the amidase family.</text>
</comment>
<dbReference type="RefSeq" id="XP_003172368.1">
    <property type="nucleotide sequence ID" value="XM_003172320.1"/>
</dbReference>
<dbReference type="EC" id="3.5.1.4" evidence="3"/>
<name>E4UXR2_ARTGP</name>
<dbReference type="Pfam" id="PF01425">
    <property type="entry name" value="Amidase"/>
    <property type="match status" value="1"/>
</dbReference>
<protein>
    <recommendedName>
        <fullName evidence="3">amidase</fullName>
        <ecNumber evidence="3">3.5.1.4</ecNumber>
    </recommendedName>
</protein>
<evidence type="ECO:0000256" key="6">
    <source>
        <dbReference type="PIRSR" id="PIRSR001221-2"/>
    </source>
</evidence>
<dbReference type="PROSITE" id="PS00571">
    <property type="entry name" value="AMIDASES"/>
    <property type="match status" value="1"/>
</dbReference>
<dbReference type="Gene3D" id="3.90.1300.10">
    <property type="entry name" value="Amidase signature (AS) domain"/>
    <property type="match status" value="1"/>
</dbReference>
<feature type="active site" description="Acyl-ester intermediate" evidence="5">
    <location>
        <position position="244"/>
    </location>
</feature>
<evidence type="ECO:0000256" key="3">
    <source>
        <dbReference type="ARBA" id="ARBA00012922"/>
    </source>
</evidence>
<dbReference type="GeneID" id="10027637"/>
<dbReference type="InterPro" id="IPR023631">
    <property type="entry name" value="Amidase_dom"/>
</dbReference>
<dbReference type="FunCoup" id="E4UXR2">
    <property type="interactions" value="49"/>
</dbReference>
<dbReference type="PIRSF" id="PIRSF001221">
    <property type="entry name" value="Amidase_fungi"/>
    <property type="match status" value="1"/>
</dbReference>
<evidence type="ECO:0000313" key="9">
    <source>
        <dbReference type="Proteomes" id="UP000002669"/>
    </source>
</evidence>
<dbReference type="VEuPathDB" id="FungiDB:MGYG_04958"/>
<dbReference type="eggNOG" id="KOG1212">
    <property type="taxonomic scope" value="Eukaryota"/>
</dbReference>
<dbReference type="InterPro" id="IPR020556">
    <property type="entry name" value="Amidase_CS"/>
</dbReference>
<feature type="domain" description="Amidase" evidence="7">
    <location>
        <begin position="81"/>
        <end position="553"/>
    </location>
</feature>
<dbReference type="HOGENOM" id="CLU_009600_9_2_1"/>
<gene>
    <name evidence="8" type="ORF">MGYG_04958</name>
</gene>
<evidence type="ECO:0000256" key="1">
    <source>
        <dbReference type="ARBA" id="ARBA00001311"/>
    </source>
</evidence>
<dbReference type="AlphaFoldDB" id="E4UXR2"/>
<keyword evidence="9" id="KW-1185">Reference proteome</keyword>
<feature type="active site" description="Charge relay system" evidence="5">
    <location>
        <position position="136"/>
    </location>
</feature>